<evidence type="ECO:0000256" key="8">
    <source>
        <dbReference type="SAM" id="MobiDB-lite"/>
    </source>
</evidence>
<evidence type="ECO:0000256" key="3">
    <source>
        <dbReference type="ARBA" id="ARBA00022525"/>
    </source>
</evidence>
<gene>
    <name evidence="10" type="ORF">TIFTF001_012802</name>
</gene>
<evidence type="ECO:0000256" key="2">
    <source>
        <dbReference type="ARBA" id="ARBA00005416"/>
    </source>
</evidence>
<comment type="similarity">
    <text evidence="2">Belongs to the CLV3/ESR signal peptide family.</text>
</comment>
<dbReference type="GO" id="GO:0030154">
    <property type="term" value="P:cell differentiation"/>
    <property type="evidence" value="ECO:0007669"/>
    <property type="project" value="UniProtKB-KW"/>
</dbReference>
<evidence type="ECO:0000256" key="4">
    <source>
        <dbReference type="ARBA" id="ARBA00022729"/>
    </source>
</evidence>
<dbReference type="EMBL" id="BTGU01000016">
    <property type="protein sequence ID" value="GMN43598.1"/>
    <property type="molecule type" value="Genomic_DNA"/>
</dbReference>
<reference evidence="10" key="1">
    <citation type="submission" date="2023-07" db="EMBL/GenBank/DDBJ databases">
        <title>draft genome sequence of fig (Ficus carica).</title>
        <authorList>
            <person name="Takahashi T."/>
            <person name="Nishimura K."/>
        </authorList>
    </citation>
    <scope>NUCLEOTIDE SEQUENCE</scope>
</reference>
<dbReference type="InterPro" id="IPR039617">
    <property type="entry name" value="CLAVATA3-CLE"/>
</dbReference>
<evidence type="ECO:0000256" key="9">
    <source>
        <dbReference type="SAM" id="SignalP"/>
    </source>
</evidence>
<keyword evidence="5" id="KW-0221">Differentiation</keyword>
<evidence type="ECO:0000256" key="5">
    <source>
        <dbReference type="ARBA" id="ARBA00022782"/>
    </source>
</evidence>
<comment type="subcellular location">
    <subcellularLocation>
        <location evidence="1">Secreted</location>
        <location evidence="1">Extracellular space</location>
    </subcellularLocation>
</comment>
<dbReference type="Gramene" id="FCD_00027893-RA">
    <property type="protein sequence ID" value="FCD_00027893-RA:cds"/>
    <property type="gene ID" value="FCD_00027893"/>
</dbReference>
<dbReference type="Proteomes" id="UP001187192">
    <property type="component" value="Unassembled WGS sequence"/>
</dbReference>
<evidence type="ECO:0000256" key="6">
    <source>
        <dbReference type="ARBA" id="ARBA00023180"/>
    </source>
</evidence>
<evidence type="ECO:0000313" key="11">
    <source>
        <dbReference type="Proteomes" id="UP001187192"/>
    </source>
</evidence>
<keyword evidence="3" id="KW-0964">Secreted</keyword>
<comment type="caution">
    <text evidence="10">The sequence shown here is derived from an EMBL/GenBank/DDBJ whole genome shotgun (WGS) entry which is preliminary data.</text>
</comment>
<feature type="chain" id="PRO_5041696268" evidence="9">
    <location>
        <begin position="26"/>
        <end position="91"/>
    </location>
</feature>
<keyword evidence="7" id="KW-0379">Hydroxylation</keyword>
<dbReference type="PANTHER" id="PTHR36016">
    <property type="entry name" value="CLAVATA3/ESR (CLE)-RELATED PROTEIN 7"/>
    <property type="match status" value="1"/>
</dbReference>
<dbReference type="PANTHER" id="PTHR36016:SF10">
    <property type="entry name" value="CLAVATA3_ESR (CLE)-RELATED PROTEIN 6-LIKE"/>
    <property type="match status" value="1"/>
</dbReference>
<evidence type="ECO:0000256" key="7">
    <source>
        <dbReference type="ARBA" id="ARBA00023278"/>
    </source>
</evidence>
<accession>A0AA88D286</accession>
<protein>
    <submittedName>
        <fullName evidence="10">Uncharacterized protein</fullName>
    </submittedName>
</protein>
<sequence>MAESTFMRALMLIFLLIPSTVHVSGREQLHYESARKSTMRKIIDSGAILRELGYDHLSKVRRFSRRSLTEPDRRAPGGPDPQHNDGPPGSY</sequence>
<evidence type="ECO:0000256" key="1">
    <source>
        <dbReference type="ARBA" id="ARBA00004239"/>
    </source>
</evidence>
<keyword evidence="11" id="KW-1185">Reference proteome</keyword>
<proteinExistence type="inferred from homology"/>
<keyword evidence="6" id="KW-0325">Glycoprotein</keyword>
<dbReference type="GO" id="GO:0005576">
    <property type="term" value="C:extracellular region"/>
    <property type="evidence" value="ECO:0007669"/>
    <property type="project" value="UniProtKB-SubCell"/>
</dbReference>
<evidence type="ECO:0000313" key="10">
    <source>
        <dbReference type="EMBL" id="GMN43598.1"/>
    </source>
</evidence>
<name>A0AA88D286_FICCA</name>
<dbReference type="AlphaFoldDB" id="A0AA88D286"/>
<feature type="signal peptide" evidence="9">
    <location>
        <begin position="1"/>
        <end position="25"/>
    </location>
</feature>
<feature type="region of interest" description="Disordered" evidence="8">
    <location>
        <begin position="63"/>
        <end position="91"/>
    </location>
</feature>
<organism evidence="10 11">
    <name type="scientific">Ficus carica</name>
    <name type="common">Common fig</name>
    <dbReference type="NCBI Taxonomy" id="3494"/>
    <lineage>
        <taxon>Eukaryota</taxon>
        <taxon>Viridiplantae</taxon>
        <taxon>Streptophyta</taxon>
        <taxon>Embryophyta</taxon>
        <taxon>Tracheophyta</taxon>
        <taxon>Spermatophyta</taxon>
        <taxon>Magnoliopsida</taxon>
        <taxon>eudicotyledons</taxon>
        <taxon>Gunneridae</taxon>
        <taxon>Pentapetalae</taxon>
        <taxon>rosids</taxon>
        <taxon>fabids</taxon>
        <taxon>Rosales</taxon>
        <taxon>Moraceae</taxon>
        <taxon>Ficeae</taxon>
        <taxon>Ficus</taxon>
    </lineage>
</organism>
<keyword evidence="4 9" id="KW-0732">Signal</keyword>